<protein>
    <recommendedName>
        <fullName evidence="1">PE domain-containing protein</fullName>
    </recommendedName>
</protein>
<dbReference type="InterPro" id="IPR000084">
    <property type="entry name" value="PE-PGRS_N"/>
</dbReference>
<feature type="domain" description="PE" evidence="1">
    <location>
        <begin position="4"/>
        <end position="93"/>
    </location>
</feature>
<dbReference type="Gene3D" id="3.40.50.1240">
    <property type="entry name" value="Phosphoglycerate mutase-like"/>
    <property type="match status" value="1"/>
</dbReference>
<comment type="caution">
    <text evidence="2">The sequence shown here is derived from an EMBL/GenBank/DDBJ whole genome shotgun (WGS) entry which is preliminary data.</text>
</comment>
<dbReference type="SUPFAM" id="SSF53254">
    <property type="entry name" value="Phosphoglycerate mutase-like"/>
    <property type="match status" value="1"/>
</dbReference>
<dbReference type="Gene3D" id="1.10.287.850">
    <property type="entry name" value="HP0062-like domain"/>
    <property type="match status" value="1"/>
</dbReference>
<gene>
    <name evidence="2" type="ORF">ABH38_03020</name>
</gene>
<dbReference type="CDD" id="cd07067">
    <property type="entry name" value="HP_PGM_like"/>
    <property type="match status" value="1"/>
</dbReference>
<dbReference type="InterPro" id="IPR029033">
    <property type="entry name" value="His_PPase_superfam"/>
</dbReference>
<evidence type="ECO:0000259" key="1">
    <source>
        <dbReference type="Pfam" id="PF00934"/>
    </source>
</evidence>
<dbReference type="PANTHER" id="PTHR48100:SF58">
    <property type="entry name" value="PE-PGRS FAMILY PROTEIN PE_PGRS11"/>
    <property type="match status" value="1"/>
</dbReference>
<dbReference type="PANTHER" id="PTHR48100">
    <property type="entry name" value="BROAD-SPECIFICITY PHOSPHATASE YOR283W-RELATED"/>
    <property type="match status" value="1"/>
</dbReference>
<dbReference type="GO" id="GO:0005737">
    <property type="term" value="C:cytoplasm"/>
    <property type="evidence" value="ECO:0007669"/>
    <property type="project" value="TreeGrafter"/>
</dbReference>
<dbReference type="OrthoDB" id="9793115at2"/>
<accession>A0A0I9YEP8</accession>
<dbReference type="AlphaFoldDB" id="A0A0I9YEP8"/>
<keyword evidence="3" id="KW-1185">Reference proteome</keyword>
<dbReference type="EMBL" id="LDPR01000002">
    <property type="protein sequence ID" value="KLO38402.1"/>
    <property type="molecule type" value="Genomic_DNA"/>
</dbReference>
<evidence type="ECO:0000313" key="3">
    <source>
        <dbReference type="Proteomes" id="UP000036334"/>
    </source>
</evidence>
<dbReference type="Pfam" id="PF00300">
    <property type="entry name" value="His_Phos_1"/>
    <property type="match status" value="1"/>
</dbReference>
<dbReference type="InterPro" id="IPR013078">
    <property type="entry name" value="His_Pase_superF_clade-1"/>
</dbReference>
<sequence length="461" mass="47110">MSFVLVAPDMLETAAADVARVGSAVAAANLAALVPTTELVAAGSDEVSAAIAALFGAHAQEFQAAAAQAATYYQQFVRTLSAASASYVGMEAAITTSMQGALGAASSAVSVVGEAWIGSPLGQLLDPMINATTEMLFGRDLIGHGVAGTAAASTSHTQQSIVIDFVRHGQSMGNAASLIDTAVPGLPLTQLGQQQAQTIANVLASQGPFAGIFESQLIRAQQTAAPLVGMLGMNPQVLAGLNEINAGIFDGLPQINPAGLLYLVGPVAWTLGFPLVPMLAPGSTSFNGVVFDQGFTSALQTMYSTAIAHPIQAVNGQITDVAYSSEFAIEVGTLMNVKNPDLLLMLTHPLSNTGVVVVQGDPQLGWTLVSWDGVPVPPASLPTELFVDARNLIMAPQFAAYNIGTSLFTGDPAAIVNAVRDGVDEVATATVQFPVAVTRDVVDAVGGSLAGLSTDLTNLLP</sequence>
<dbReference type="GO" id="GO:0016791">
    <property type="term" value="F:phosphatase activity"/>
    <property type="evidence" value="ECO:0007669"/>
    <property type="project" value="TreeGrafter"/>
</dbReference>
<proteinExistence type="predicted"/>
<dbReference type="Proteomes" id="UP000036334">
    <property type="component" value="Unassembled WGS sequence"/>
</dbReference>
<dbReference type="InterPro" id="IPR038332">
    <property type="entry name" value="PPE_sf"/>
</dbReference>
<organism evidence="2 3">
    <name type="scientific">Mycobacterium haemophilum</name>
    <dbReference type="NCBI Taxonomy" id="29311"/>
    <lineage>
        <taxon>Bacteria</taxon>
        <taxon>Bacillati</taxon>
        <taxon>Actinomycetota</taxon>
        <taxon>Actinomycetes</taxon>
        <taxon>Mycobacteriales</taxon>
        <taxon>Mycobacteriaceae</taxon>
        <taxon>Mycobacterium</taxon>
    </lineage>
</organism>
<dbReference type="InterPro" id="IPR050275">
    <property type="entry name" value="PGM_Phosphatase"/>
</dbReference>
<dbReference type="SUPFAM" id="SSF140459">
    <property type="entry name" value="PE/PPE dimer-like"/>
    <property type="match status" value="1"/>
</dbReference>
<reference evidence="2 3" key="1">
    <citation type="submission" date="2015-05" db="EMBL/GenBank/DDBJ databases">
        <title>Genome sequence of Mycobacterium haemophilum.</title>
        <authorList>
            <person name="Greninger A.L."/>
            <person name="Cunningham G."/>
            <person name="Miller S."/>
        </authorList>
    </citation>
    <scope>NUCLEOTIDE SEQUENCE [LARGE SCALE GENOMIC DNA]</scope>
    <source>
        <strain evidence="3">UC1</strain>
    </source>
</reference>
<dbReference type="PATRIC" id="fig|29311.18.peg.2413"/>
<name>A0A0I9YEP8_9MYCO</name>
<dbReference type="RefSeq" id="WP_047316325.1">
    <property type="nucleotide sequence ID" value="NZ_LDPQ01000025.1"/>
</dbReference>
<dbReference type="STRING" id="1202450.B586_04985"/>
<dbReference type="Pfam" id="PF00934">
    <property type="entry name" value="PE"/>
    <property type="match status" value="1"/>
</dbReference>
<dbReference type="SMART" id="SM00855">
    <property type="entry name" value="PGAM"/>
    <property type="match status" value="1"/>
</dbReference>
<evidence type="ECO:0000313" key="2">
    <source>
        <dbReference type="EMBL" id="KLO38402.1"/>
    </source>
</evidence>